<protein>
    <recommendedName>
        <fullName evidence="3">UDP-N-acetylglucosamine 2-epimerase domain-containing protein</fullName>
    </recommendedName>
</protein>
<feature type="transmembrane region" description="Helical" evidence="2">
    <location>
        <begin position="82"/>
        <end position="103"/>
    </location>
</feature>
<dbReference type="SUPFAM" id="SSF53756">
    <property type="entry name" value="UDP-Glycosyltransferase/glycogen phosphorylase"/>
    <property type="match status" value="1"/>
</dbReference>
<feature type="domain" description="UDP-N-acetylglucosamine 2-epimerase" evidence="3">
    <location>
        <begin position="7"/>
        <end position="325"/>
    </location>
</feature>
<dbReference type="InterPro" id="IPR003331">
    <property type="entry name" value="UDP_GlcNAc_Epimerase_2_dom"/>
</dbReference>
<keyword evidence="2" id="KW-1133">Transmembrane helix</keyword>
<evidence type="ECO:0000313" key="4">
    <source>
        <dbReference type="EMBL" id="OGM70786.1"/>
    </source>
</evidence>
<keyword evidence="2" id="KW-0472">Membrane</keyword>
<dbReference type="Proteomes" id="UP000178429">
    <property type="component" value="Unassembled WGS sequence"/>
</dbReference>
<evidence type="ECO:0000259" key="3">
    <source>
        <dbReference type="Pfam" id="PF02350"/>
    </source>
</evidence>
<reference evidence="4 5" key="1">
    <citation type="journal article" date="2016" name="Nat. Commun.">
        <title>Thousands of microbial genomes shed light on interconnected biogeochemical processes in an aquifer system.</title>
        <authorList>
            <person name="Anantharaman K."/>
            <person name="Brown C.T."/>
            <person name="Hug L.A."/>
            <person name="Sharon I."/>
            <person name="Castelle C.J."/>
            <person name="Probst A.J."/>
            <person name="Thomas B.C."/>
            <person name="Singh A."/>
            <person name="Wilkins M.J."/>
            <person name="Karaoz U."/>
            <person name="Brodie E.L."/>
            <person name="Williams K.H."/>
            <person name="Hubbard S.S."/>
            <person name="Banfield J.F."/>
        </authorList>
    </citation>
    <scope>NUCLEOTIDE SEQUENCE [LARGE SCALE GENOMIC DNA]</scope>
</reference>
<dbReference type="PANTHER" id="PTHR43174:SF1">
    <property type="entry name" value="UDP-N-ACETYLGLUCOSAMINE 2-EPIMERASE"/>
    <property type="match status" value="1"/>
</dbReference>
<dbReference type="AlphaFoldDB" id="A0A1F8C3A7"/>
<dbReference type="STRING" id="1802525.A2975_02745"/>
<evidence type="ECO:0000313" key="5">
    <source>
        <dbReference type="Proteomes" id="UP000178429"/>
    </source>
</evidence>
<organism evidence="4 5">
    <name type="scientific">Candidatus Woesebacteria bacterium RIFCSPLOWO2_01_FULL_44_14</name>
    <dbReference type="NCBI Taxonomy" id="1802525"/>
    <lineage>
        <taxon>Bacteria</taxon>
        <taxon>Candidatus Woeseibacteriota</taxon>
    </lineage>
</organism>
<comment type="similarity">
    <text evidence="1">Belongs to the UDP-N-acetylglucosamine 2-epimerase family.</text>
</comment>
<accession>A0A1F8C3A7</accession>
<dbReference type="InterPro" id="IPR029767">
    <property type="entry name" value="WecB-like"/>
</dbReference>
<dbReference type="EMBL" id="MGHL01000002">
    <property type="protein sequence ID" value="OGM70786.1"/>
    <property type="molecule type" value="Genomic_DNA"/>
</dbReference>
<comment type="caution">
    <text evidence="4">The sequence shown here is derived from an EMBL/GenBank/DDBJ whole genome shotgun (WGS) entry which is preliminary data.</text>
</comment>
<dbReference type="Gene3D" id="3.40.50.2000">
    <property type="entry name" value="Glycogen Phosphorylase B"/>
    <property type="match status" value="2"/>
</dbReference>
<keyword evidence="2" id="KW-0812">Transmembrane</keyword>
<name>A0A1F8C3A7_9BACT</name>
<sequence length="350" mass="40905">MAPVIRELKKRKVAFKLITSGQTEILFDEFTDYLGLIKPDISFEYKRNKSSAVHFALWAVKIFFVALLSLRQEFGKQNKKGIYVIVHGDTVSSLLGALIARIYGLKIVHIESGLRSYNFLEPFPEELSRYIISRLADINFCPNTWCIDNLKKVKGVKVNTFQNTLIDIFNFVTKNTKKVTFADNLPKKYFVLVFHRQEHVMFGRQEAYDIFRTILRNEKRFPCVLIMHKLTSDFLRASGINNKILRDKNIIPVSRLPHRQFMKLIEKSQYVVTDGGSNQEETYYLGKPCLLIRKHTERIEGLGENVVLSRMNKRVIKQFQKNYRQYRRERVQTGASPAKIIVDYLIKQKL</sequence>
<dbReference type="PANTHER" id="PTHR43174">
    <property type="entry name" value="UDP-N-ACETYLGLUCOSAMINE 2-EPIMERASE"/>
    <property type="match status" value="1"/>
</dbReference>
<proteinExistence type="inferred from homology"/>
<feature type="transmembrane region" description="Helical" evidence="2">
    <location>
        <begin position="52"/>
        <end position="70"/>
    </location>
</feature>
<dbReference type="Pfam" id="PF02350">
    <property type="entry name" value="Epimerase_2"/>
    <property type="match status" value="1"/>
</dbReference>
<evidence type="ECO:0000256" key="2">
    <source>
        <dbReference type="SAM" id="Phobius"/>
    </source>
</evidence>
<evidence type="ECO:0000256" key="1">
    <source>
        <dbReference type="RuleBase" id="RU003513"/>
    </source>
</evidence>
<dbReference type="GO" id="GO:0016853">
    <property type="term" value="F:isomerase activity"/>
    <property type="evidence" value="ECO:0007669"/>
    <property type="project" value="UniProtKB-KW"/>
</dbReference>
<gene>
    <name evidence="4" type="ORF">A2975_02745</name>
</gene>
<keyword evidence="1" id="KW-0413">Isomerase</keyword>